<proteinExistence type="predicted"/>
<dbReference type="Proteomes" id="UP001497392">
    <property type="component" value="Unassembled WGS sequence"/>
</dbReference>
<name>A0ABP1G5W7_9CHLO</name>
<evidence type="ECO:0000313" key="2">
    <source>
        <dbReference type="EMBL" id="CAL5227669.1"/>
    </source>
</evidence>
<comment type="caution">
    <text evidence="2">The sequence shown here is derived from an EMBL/GenBank/DDBJ whole genome shotgun (WGS) entry which is preliminary data.</text>
</comment>
<dbReference type="EMBL" id="CAXHTA020000017">
    <property type="protein sequence ID" value="CAL5227669.1"/>
    <property type="molecule type" value="Genomic_DNA"/>
</dbReference>
<feature type="chain" id="PRO_5046533219" evidence="1">
    <location>
        <begin position="20"/>
        <end position="935"/>
    </location>
</feature>
<accession>A0ABP1G5W7</accession>
<dbReference type="SUPFAM" id="SSF53756">
    <property type="entry name" value="UDP-Glycosyltransferase/glycogen phosphorylase"/>
    <property type="match status" value="1"/>
</dbReference>
<gene>
    <name evidence="2" type="primary">g10676</name>
    <name evidence="2" type="ORF">VP750_LOCUS9575</name>
</gene>
<evidence type="ECO:0000313" key="3">
    <source>
        <dbReference type="Proteomes" id="UP001497392"/>
    </source>
</evidence>
<keyword evidence="3" id="KW-1185">Reference proteome</keyword>
<dbReference type="PANTHER" id="PTHR12526">
    <property type="entry name" value="GLYCOSYLTRANSFERASE"/>
    <property type="match status" value="1"/>
</dbReference>
<organism evidence="2 3">
    <name type="scientific">Coccomyxa viridis</name>
    <dbReference type="NCBI Taxonomy" id="1274662"/>
    <lineage>
        <taxon>Eukaryota</taxon>
        <taxon>Viridiplantae</taxon>
        <taxon>Chlorophyta</taxon>
        <taxon>core chlorophytes</taxon>
        <taxon>Trebouxiophyceae</taxon>
        <taxon>Trebouxiophyceae incertae sedis</taxon>
        <taxon>Coccomyxaceae</taxon>
        <taxon>Coccomyxa</taxon>
    </lineage>
</organism>
<keyword evidence="1" id="KW-0732">Signal</keyword>
<reference evidence="2 3" key="1">
    <citation type="submission" date="2024-06" db="EMBL/GenBank/DDBJ databases">
        <authorList>
            <person name="Kraege A."/>
            <person name="Thomma B."/>
        </authorList>
    </citation>
    <scope>NUCLEOTIDE SEQUENCE [LARGE SCALE GENOMIC DNA]</scope>
</reference>
<evidence type="ECO:0000256" key="1">
    <source>
        <dbReference type="SAM" id="SignalP"/>
    </source>
</evidence>
<sequence length="935" mass="103145">MQIYAALLIGSLLASLVSSQEQITLIKPAEASQLAQRASTSEDDNLASLHAASSSAALTQAAARKLGVCVVTADFWGILKFPQDSGRGVRATLKGGGGTATAYHLLATLLRQQPDLKVTFLGASKDMETCTQAQKVHKASGLDFECLQERHFEAPKVVETYPYEALSHAVAAWVRENADLCQVIHGHEWGGVLVDAATVVYFRRLRQGARSVVTPHGGHMWSMQWKPQRSFSVEPLRIDHQERMVNLMADTMASPTAYMQAYFRQRGWQLPEDTLTIPNVMPAFPEQPSTPHALGNVRRVWRVAFFSRLEERKGIKVFVDALHKLDFAALSRSQAANSRLWKGGDRVNGTAGLQQLAEGSSGSQEGRQLLASAAEEFEVYFLGADTTINYQPSSTWLAEQARFWPWRSHLLMNAPRSEALSVLSMEGMMVVFCSLVENMPYVVAEVAALGTPYMVSDVGGMSELVELERYSEAVVPGGDYAELAVSLQTVLERGALPVLPLRQEALDGGKRWLQWHEQFLSQQNSLKKADMKLLLFLPAAQAHPLQVIDVAPGHDAAAVWSAACKRTESRMDFAAPLLLLPEGYSLLPGDKVQQDMLELLLTAEDRGGIIGALTFGVELPSGWQAFPSSPTWLLHDSGDAARRCYSNVPVLIRANTFCKVADANAHLIRSYDAWVIALLLSRAGMYMHTYPQAFFSVREWEPALGYEPCVSTRVPDQRRADYGMTSAMLFTDAAQTLHGQQIGIFGRPLASLNADYPTHQRHGGWQFGYVTGPDSRDLQQMTWRKEEGRWACATGPEEFPSMRPGGMHPCALEEGKCCGGHNYGAAVIRFTSHFHAENARIMLAYDVYPYCGDGLDLVVTQNFVAAYRGRAVLLQQGFDQKPEAESFSNRRRVEWVRDIEAGDEIDFVLHPRGTHACDGMSVIDIIIWPAAASAA</sequence>
<feature type="signal peptide" evidence="1">
    <location>
        <begin position="1"/>
        <end position="19"/>
    </location>
</feature>
<dbReference type="CDD" id="cd03801">
    <property type="entry name" value="GT4_PimA-like"/>
    <property type="match status" value="1"/>
</dbReference>
<dbReference type="Pfam" id="PF13692">
    <property type="entry name" value="Glyco_trans_1_4"/>
    <property type="match status" value="1"/>
</dbReference>
<protein>
    <submittedName>
        <fullName evidence="2">G10676 protein</fullName>
    </submittedName>
</protein>
<dbReference type="Gene3D" id="3.40.50.2000">
    <property type="entry name" value="Glycogen Phosphorylase B"/>
    <property type="match status" value="2"/>
</dbReference>